<dbReference type="PIRSF" id="PIRSF015689">
    <property type="entry name" value="Actaldh_dh_actl"/>
    <property type="match status" value="1"/>
</dbReference>
<evidence type="ECO:0000259" key="2">
    <source>
        <dbReference type="Pfam" id="PF09290"/>
    </source>
</evidence>
<dbReference type="AlphaFoldDB" id="A0A7W7D3J4"/>
<evidence type="ECO:0000256" key="1">
    <source>
        <dbReference type="HAMAP-Rule" id="MF_01657"/>
    </source>
</evidence>
<dbReference type="Proteomes" id="UP000542210">
    <property type="component" value="Unassembled WGS sequence"/>
</dbReference>
<feature type="active site" description="Acyl-thioester intermediate" evidence="1">
    <location>
        <position position="129"/>
    </location>
</feature>
<dbReference type="EC" id="1.2.1.10" evidence="1"/>
<reference evidence="3 4" key="1">
    <citation type="submission" date="2020-08" db="EMBL/GenBank/DDBJ databases">
        <title>Sequencing the genomes of 1000 actinobacteria strains.</title>
        <authorList>
            <person name="Klenk H.-P."/>
        </authorList>
    </citation>
    <scope>NUCLEOTIDE SEQUENCE [LARGE SCALE GENOMIC DNA]</scope>
    <source>
        <strain evidence="3 4">DSM 45784</strain>
    </source>
</reference>
<comment type="similarity">
    <text evidence="1">Belongs to the acetaldehyde dehydrogenase family.</text>
</comment>
<dbReference type="SUPFAM" id="SSF55347">
    <property type="entry name" value="Glyceraldehyde-3-phosphate dehydrogenase-like, C-terminal domain"/>
    <property type="match status" value="1"/>
</dbReference>
<dbReference type="EMBL" id="JACHND010000001">
    <property type="protein sequence ID" value="MBB4699568.1"/>
    <property type="molecule type" value="Genomic_DNA"/>
</dbReference>
<dbReference type="GO" id="GO:0008774">
    <property type="term" value="F:acetaldehyde dehydrogenase (acetylating) activity"/>
    <property type="evidence" value="ECO:0007669"/>
    <property type="project" value="UniProtKB-UniRule"/>
</dbReference>
<dbReference type="InterPro" id="IPR003361">
    <property type="entry name" value="Acetaldehyde_dehydrogenase"/>
</dbReference>
<dbReference type="CDD" id="cd23933">
    <property type="entry name" value="ALDH_C"/>
    <property type="match status" value="1"/>
</dbReference>
<comment type="catalytic activity">
    <reaction evidence="1">
        <text>acetaldehyde + NAD(+) + CoA = acetyl-CoA + NADH + H(+)</text>
        <dbReference type="Rhea" id="RHEA:23288"/>
        <dbReference type="ChEBI" id="CHEBI:15343"/>
        <dbReference type="ChEBI" id="CHEBI:15378"/>
        <dbReference type="ChEBI" id="CHEBI:57287"/>
        <dbReference type="ChEBI" id="CHEBI:57288"/>
        <dbReference type="ChEBI" id="CHEBI:57540"/>
        <dbReference type="ChEBI" id="CHEBI:57945"/>
        <dbReference type="EC" id="1.2.1.10"/>
    </reaction>
</comment>
<gene>
    <name evidence="3" type="ORF">BJ982_001112</name>
</gene>
<dbReference type="Gene3D" id="3.30.360.10">
    <property type="entry name" value="Dihydrodipicolinate Reductase, domain 2"/>
    <property type="match status" value="1"/>
</dbReference>
<dbReference type="Gene3D" id="3.40.50.720">
    <property type="entry name" value="NAD(P)-binding Rossmann-like Domain"/>
    <property type="match status" value="1"/>
</dbReference>
<dbReference type="SUPFAM" id="SSF51735">
    <property type="entry name" value="NAD(P)-binding Rossmann-fold domains"/>
    <property type="match status" value="1"/>
</dbReference>
<organism evidence="3 4">
    <name type="scientific">Sphaerisporangium siamense</name>
    <dbReference type="NCBI Taxonomy" id="795645"/>
    <lineage>
        <taxon>Bacteria</taxon>
        <taxon>Bacillati</taxon>
        <taxon>Actinomycetota</taxon>
        <taxon>Actinomycetes</taxon>
        <taxon>Streptosporangiales</taxon>
        <taxon>Streptosporangiaceae</taxon>
        <taxon>Sphaerisporangium</taxon>
    </lineage>
</organism>
<dbReference type="RefSeq" id="WP_184877191.1">
    <property type="nucleotide sequence ID" value="NZ_BOOV01000024.1"/>
</dbReference>
<comment type="caution">
    <text evidence="3">The sequence shown here is derived from an EMBL/GenBank/DDBJ whole genome shotgun (WGS) entry which is preliminary data.</text>
</comment>
<sequence length="297" mass="31236">MNGSEPLRVAILGAGLIGIDLLTKVQSSAVLDCRLVVGRDDRAYGLRRAAALGCATAADGIRSLVAADRPFDIVFDASNALSHVEHWERLEPLGTRLIDLTPSMVGHMVAPTVNGADTRSHRNVNLISCTGQAAVPILHALTRRHPAEYIEVVTTAASASVGRATRLNLDEYIDTTQDAVRTFTAVPEIKVMVNLSPASPPAMFRVAMSLLGGGFDAESVRADVENAAAQVRAFAPGLAVKACTVTDERVFVAVEVAAAGERIPRHMGNVDIINAAAVLVAERWALSDAAIATTGVS</sequence>
<keyword evidence="1" id="KW-0058">Aromatic hydrocarbons catabolism</keyword>
<evidence type="ECO:0000313" key="4">
    <source>
        <dbReference type="Proteomes" id="UP000542210"/>
    </source>
</evidence>
<dbReference type="Pfam" id="PF09290">
    <property type="entry name" value="AcetDehyd-dimer"/>
    <property type="match status" value="1"/>
</dbReference>
<protein>
    <recommendedName>
        <fullName evidence="1">Acetaldehyde dehydrogenase</fullName>
        <ecNumber evidence="1">1.2.1.10</ecNumber>
    </recommendedName>
    <alternativeName>
        <fullName evidence="1">Acetaldehyde dehydrogenase [acetylating]</fullName>
    </alternativeName>
</protein>
<dbReference type="InterPro" id="IPR036291">
    <property type="entry name" value="NAD(P)-bd_dom_sf"/>
</dbReference>
<name>A0A7W7D3J4_9ACTN</name>
<dbReference type="HAMAP" id="MF_01657">
    <property type="entry name" value="Ac_ald_DH_ac"/>
    <property type="match status" value="1"/>
</dbReference>
<comment type="caution">
    <text evidence="1">Lacks conserved residue(s) required for the propagation of feature annotation.</text>
</comment>
<dbReference type="GO" id="GO:0051287">
    <property type="term" value="F:NAD binding"/>
    <property type="evidence" value="ECO:0007669"/>
    <property type="project" value="UniProtKB-UniRule"/>
</dbReference>
<feature type="domain" description="Acetaldehyde dehydrogenase C-terminal" evidence="2">
    <location>
        <begin position="129"/>
        <end position="264"/>
    </location>
</feature>
<evidence type="ECO:0000313" key="3">
    <source>
        <dbReference type="EMBL" id="MBB4699568.1"/>
    </source>
</evidence>
<feature type="binding site" evidence="1">
    <location>
        <position position="269"/>
    </location>
    <ligand>
        <name>NAD(+)</name>
        <dbReference type="ChEBI" id="CHEBI:57540"/>
    </ligand>
</feature>
<dbReference type="InterPro" id="IPR015426">
    <property type="entry name" value="Acetylaldehyde_DH_C"/>
</dbReference>
<dbReference type="NCBIfam" id="NF006157">
    <property type="entry name" value="PRK08300.1"/>
    <property type="match status" value="1"/>
</dbReference>
<accession>A0A7W7D3J4</accession>
<proteinExistence type="inferred from homology"/>
<keyword evidence="1 3" id="KW-0560">Oxidoreductase</keyword>
<keyword evidence="4" id="KW-1185">Reference proteome</keyword>
<keyword evidence="1" id="KW-0520">NAD</keyword>